<keyword evidence="3" id="KW-0460">Magnesium</keyword>
<evidence type="ECO:0000256" key="5">
    <source>
        <dbReference type="RuleBase" id="RU000384"/>
    </source>
</evidence>
<protein>
    <submittedName>
        <fullName evidence="7">Glutamine synthetase</fullName>
    </submittedName>
</protein>
<dbReference type="InterPro" id="IPR008146">
    <property type="entry name" value="Gln_synth_cat_dom"/>
</dbReference>
<evidence type="ECO:0000256" key="1">
    <source>
        <dbReference type="ARBA" id="ARBA00001946"/>
    </source>
</evidence>
<dbReference type="PROSITE" id="PS00181">
    <property type="entry name" value="GLNA_ATP"/>
    <property type="match status" value="1"/>
</dbReference>
<evidence type="ECO:0000313" key="8">
    <source>
        <dbReference type="Proteomes" id="UP001156882"/>
    </source>
</evidence>
<dbReference type="SUPFAM" id="SSF54368">
    <property type="entry name" value="Glutamine synthetase, N-terminal domain"/>
    <property type="match status" value="1"/>
</dbReference>
<evidence type="ECO:0000256" key="2">
    <source>
        <dbReference type="ARBA" id="ARBA00022598"/>
    </source>
</evidence>
<dbReference type="RefSeq" id="WP_284309941.1">
    <property type="nucleotide sequence ID" value="NZ_BSPC01000004.1"/>
</dbReference>
<dbReference type="Proteomes" id="UP001156882">
    <property type="component" value="Unassembled WGS sequence"/>
</dbReference>
<dbReference type="InterPro" id="IPR014746">
    <property type="entry name" value="Gln_synth/guanido_kin_cat_dom"/>
</dbReference>
<evidence type="ECO:0000256" key="4">
    <source>
        <dbReference type="PROSITE-ProRule" id="PRU01331"/>
    </source>
</evidence>
<dbReference type="PANTHER" id="PTHR43785:SF3">
    <property type="entry name" value="GS CATALYTIC DOMAIN-CONTAINING PROTEIN"/>
    <property type="match status" value="1"/>
</dbReference>
<dbReference type="EMBL" id="BSPC01000004">
    <property type="protein sequence ID" value="GLS17109.1"/>
    <property type="molecule type" value="Genomic_DNA"/>
</dbReference>
<proteinExistence type="inferred from homology"/>
<comment type="cofactor">
    <cofactor evidence="1">
        <name>Mg(2+)</name>
        <dbReference type="ChEBI" id="CHEBI:18420"/>
    </cofactor>
</comment>
<keyword evidence="2" id="KW-0436">Ligase</keyword>
<dbReference type="Gene3D" id="3.30.590.10">
    <property type="entry name" value="Glutamine synthetase/guanido kinase, catalytic domain"/>
    <property type="match status" value="1"/>
</dbReference>
<accession>A0ABQ6CA92</accession>
<dbReference type="PROSITE" id="PS51987">
    <property type="entry name" value="GS_CATALYTIC"/>
    <property type="match status" value="1"/>
</dbReference>
<reference evidence="8" key="1">
    <citation type="journal article" date="2019" name="Int. J. Syst. Evol. Microbiol.">
        <title>The Global Catalogue of Microorganisms (GCM) 10K type strain sequencing project: providing services to taxonomists for standard genome sequencing and annotation.</title>
        <authorList>
            <consortium name="The Broad Institute Genomics Platform"/>
            <consortium name="The Broad Institute Genome Sequencing Center for Infectious Disease"/>
            <person name="Wu L."/>
            <person name="Ma J."/>
        </authorList>
    </citation>
    <scope>NUCLEOTIDE SEQUENCE [LARGE SCALE GENOMIC DNA]</scope>
    <source>
        <strain evidence="8">NBRC 101365</strain>
    </source>
</reference>
<comment type="similarity">
    <text evidence="4 5">Belongs to the glutamine synthetase family.</text>
</comment>
<sequence>MCATMSKKKKSEKLEVSGVADIDSARGISGVESARDWFRARNIEEIECLVPDQGGVARGKIMPVSKFLNAPVMNLPLSIFYQCITGEYPAYDGLVDAVEADTDMFMQPDWSTLTSVPWAMDPTAQVIHDAVTRDGRPVEQAPRQVLRRIRELYRKKGWQPVVAPEIEFYLVEPNTDADYPLKPPIGRSGRPEIGRQGYSISAVNEFDALFEDIYKYSEQQGLEIDTLIHEDGAAQMEINLRHGDPLELADQVFLFKRTIREASLQHKIYATFMAKPMTGEPGSALHIHQSIVDADNGENIFSDPETGGPTSLFFSFLAGQQKYLPAIMCMLAPYVNSYRRLTRDSMAPINVQWGYDNRTAGLRVPPSGPAARRVENRVPSSDANPYLATAAVLAAGYLGMTEELEATAPIESDAKNRDFELPRGLLEAVAEMEECEPIKQVMGSSFVSAYAAIKKQEYETFMKVISPWEREHLLLNV</sequence>
<evidence type="ECO:0000313" key="7">
    <source>
        <dbReference type="EMBL" id="GLS17109.1"/>
    </source>
</evidence>
<evidence type="ECO:0000259" key="6">
    <source>
        <dbReference type="PROSITE" id="PS51987"/>
    </source>
</evidence>
<name>A0ABQ6CA92_9HYPH</name>
<dbReference type="InterPro" id="IPR036651">
    <property type="entry name" value="Gln_synt_N_sf"/>
</dbReference>
<dbReference type="SUPFAM" id="SSF55931">
    <property type="entry name" value="Glutamine synthetase/guanido kinase"/>
    <property type="match status" value="1"/>
</dbReference>
<feature type="domain" description="GS catalytic" evidence="6">
    <location>
        <begin position="142"/>
        <end position="477"/>
    </location>
</feature>
<comment type="caution">
    <text evidence="7">The sequence shown here is derived from an EMBL/GenBank/DDBJ whole genome shotgun (WGS) entry which is preliminary data.</text>
</comment>
<dbReference type="SMART" id="SM01230">
    <property type="entry name" value="Gln-synt_C"/>
    <property type="match status" value="1"/>
</dbReference>
<keyword evidence="8" id="KW-1185">Reference proteome</keyword>
<dbReference type="InterPro" id="IPR027303">
    <property type="entry name" value="Gln_synth_gly_rich_site"/>
</dbReference>
<dbReference type="Pfam" id="PF00120">
    <property type="entry name" value="Gln-synt_C"/>
    <property type="match status" value="1"/>
</dbReference>
<dbReference type="Gene3D" id="3.10.20.70">
    <property type="entry name" value="Glutamine synthetase, N-terminal domain"/>
    <property type="match status" value="1"/>
</dbReference>
<organism evidence="7 8">
    <name type="scientific">Labrys miyagiensis</name>
    <dbReference type="NCBI Taxonomy" id="346912"/>
    <lineage>
        <taxon>Bacteria</taxon>
        <taxon>Pseudomonadati</taxon>
        <taxon>Pseudomonadota</taxon>
        <taxon>Alphaproteobacteria</taxon>
        <taxon>Hyphomicrobiales</taxon>
        <taxon>Xanthobacteraceae</taxon>
        <taxon>Labrys</taxon>
    </lineage>
</organism>
<gene>
    <name evidence="7" type="primary">glnA2</name>
    <name evidence="7" type="ORF">GCM10007874_01240</name>
</gene>
<dbReference type="PANTHER" id="PTHR43785">
    <property type="entry name" value="GAMMA-GLUTAMYLPUTRESCINE SYNTHETASE"/>
    <property type="match status" value="1"/>
</dbReference>
<evidence type="ECO:0000256" key="3">
    <source>
        <dbReference type="ARBA" id="ARBA00022842"/>
    </source>
</evidence>